<dbReference type="Proteomes" id="UP000789595">
    <property type="component" value="Unassembled WGS sequence"/>
</dbReference>
<dbReference type="GO" id="GO:0046856">
    <property type="term" value="P:phosphatidylinositol dephosphorylation"/>
    <property type="evidence" value="ECO:0007669"/>
    <property type="project" value="TreeGrafter"/>
</dbReference>
<dbReference type="AlphaFoldDB" id="A0A8J2T0I1"/>
<proteinExistence type="predicted"/>
<dbReference type="PANTHER" id="PTHR45662:SF2">
    <property type="entry name" value="PHOSPHATIDYLINOSITOL-3-PHOSPHATASE SAC1"/>
    <property type="match status" value="1"/>
</dbReference>
<evidence type="ECO:0000313" key="3">
    <source>
        <dbReference type="Proteomes" id="UP000789595"/>
    </source>
</evidence>
<protein>
    <recommendedName>
        <fullName evidence="1">SAC domain-containing protein</fullName>
    </recommendedName>
</protein>
<dbReference type="OrthoDB" id="10681516at2759"/>
<organism evidence="2 3">
    <name type="scientific">Pelagomonas calceolata</name>
    <dbReference type="NCBI Taxonomy" id="35677"/>
    <lineage>
        <taxon>Eukaryota</taxon>
        <taxon>Sar</taxon>
        <taxon>Stramenopiles</taxon>
        <taxon>Ochrophyta</taxon>
        <taxon>Pelagophyceae</taxon>
        <taxon>Pelagomonadales</taxon>
        <taxon>Pelagomonadaceae</taxon>
        <taxon>Pelagomonas</taxon>
    </lineage>
</organism>
<feature type="domain" description="SAC" evidence="1">
    <location>
        <begin position="153"/>
        <end position="447"/>
    </location>
</feature>
<dbReference type="PROSITE" id="PS50275">
    <property type="entry name" value="SAC"/>
    <property type="match status" value="1"/>
</dbReference>
<comment type="caution">
    <text evidence="2">The sequence shown here is derived from an EMBL/GenBank/DDBJ whole genome shotgun (WGS) entry which is preliminary data.</text>
</comment>
<gene>
    <name evidence="2" type="ORF">PECAL_5P23950</name>
</gene>
<evidence type="ECO:0000313" key="2">
    <source>
        <dbReference type="EMBL" id="CAH0377875.1"/>
    </source>
</evidence>
<dbReference type="GO" id="GO:0043812">
    <property type="term" value="F:phosphatidylinositol-4-phosphate phosphatase activity"/>
    <property type="evidence" value="ECO:0007669"/>
    <property type="project" value="TreeGrafter"/>
</dbReference>
<name>A0A8J2T0I1_9STRA</name>
<dbReference type="Pfam" id="PF02383">
    <property type="entry name" value="Syja_N"/>
    <property type="match status" value="1"/>
</dbReference>
<evidence type="ECO:0000259" key="1">
    <source>
        <dbReference type="PROSITE" id="PS50275"/>
    </source>
</evidence>
<keyword evidence="3" id="KW-1185">Reference proteome</keyword>
<dbReference type="InterPro" id="IPR002013">
    <property type="entry name" value="SAC_dom"/>
</dbReference>
<reference evidence="2" key="1">
    <citation type="submission" date="2021-11" db="EMBL/GenBank/DDBJ databases">
        <authorList>
            <consortium name="Genoscope - CEA"/>
            <person name="William W."/>
        </authorList>
    </citation>
    <scope>NUCLEOTIDE SEQUENCE</scope>
</reference>
<dbReference type="PANTHER" id="PTHR45662">
    <property type="entry name" value="PHOSPHATIDYLINOSITIDE PHOSPHATASE SAC1"/>
    <property type="match status" value="1"/>
</dbReference>
<sequence length="708" mass="75780">MPPPARYLRSHAEGLLLEGGEPGLRPLLITAGKDGGVACRVVHRDRRPSLPQESAHPSLAAQTAPKVRIEGLFGVYAFSGGPYAAVILESEPLLKRDKSTQVFADAKLRWPRDACHAFRLRRATKVAVVPVSNANRRLSKRQAQDEALCLRLLESALRKRPWVFSRDSDAATLTSTRASDARDYALAERQALRQRGSIKAEDAARQRFERADAAFLWNQRVLAPVVCFGVEIKSRRRRGGPGRATPIAARAWSAVRESSCDAESANGAASMAYRTHTTQKKTTQVEAGAAAWCCACACIVATACDLGAVDDAEDEGPAPCAAIVLTRLGVDTGARLVRRGLGRDGSLSSYAETEVLVAAAATPDRPARAYAFTLSRASPPVALEDDAPSQSRGALLKRKLSISKKDLTQPPTPVNARHARTDARKLDGAVEQLLTRTKTTQVTVVDLTARAPSTCSVSSLLVRKRLKQACLALAPAKRGARVRHVVVGPSEALAQVPVAHDITRLRVASQGQRQQKNTVLVVGCDEVDETDLLLCDLASETILKAAEDEALGPDGFTPADPKYASSQLEACWRRHGDGISTVRCGGGATVGWKPFVRLARALRGSLFDGTDQDGLDVALGRKAPSQLVRGADERTYAWERVHLTYAKTVGVSLVAAGALRLAAPSASCMEILKQGVVAAVLGVVSVNVHQVWDGSLLVSAAGSRRFDE</sequence>
<dbReference type="EMBL" id="CAKKNE010000005">
    <property type="protein sequence ID" value="CAH0377875.1"/>
    <property type="molecule type" value="Genomic_DNA"/>
</dbReference>
<accession>A0A8J2T0I1</accession>
<dbReference type="GO" id="GO:0005783">
    <property type="term" value="C:endoplasmic reticulum"/>
    <property type="evidence" value="ECO:0007669"/>
    <property type="project" value="TreeGrafter"/>
</dbReference>